<accession>A0AAF0BM85</accession>
<sequence>MLHRLALPLAALCLATPAAFAQEEAEDTVNMELVQRVLTDRRSTERALAGLELATETQAYQMALQYSGVAKGYWLNVQCKFVEGGEKQQYERQIALFTNIVGTLLMEDGGLSMEDAGERTKALQIAARDEMAMNQFLGCGPEAAAVVAETVQAAGRVTLRDNSEPSS</sequence>
<evidence type="ECO:0000256" key="1">
    <source>
        <dbReference type="SAM" id="SignalP"/>
    </source>
</evidence>
<reference evidence="2" key="1">
    <citation type="submission" date="2023-01" db="EMBL/GenBank/DDBJ databases">
        <title>The genome sequence of Kordiimonadaceae bacterium 6D33.</title>
        <authorList>
            <person name="Liu Y."/>
        </authorList>
    </citation>
    <scope>NUCLEOTIDE SEQUENCE</scope>
    <source>
        <strain evidence="2">6D33</strain>
    </source>
</reference>
<name>A0AAF0BM85_9PROT</name>
<organism evidence="2 3">
    <name type="scientific">Gimibacter soli</name>
    <dbReference type="NCBI Taxonomy" id="3024400"/>
    <lineage>
        <taxon>Bacteria</taxon>
        <taxon>Pseudomonadati</taxon>
        <taxon>Pseudomonadota</taxon>
        <taxon>Alphaproteobacteria</taxon>
        <taxon>Kordiimonadales</taxon>
        <taxon>Temperatibacteraceae</taxon>
        <taxon>Gimibacter</taxon>
    </lineage>
</organism>
<gene>
    <name evidence="2" type="ORF">PH603_00365</name>
</gene>
<dbReference type="RefSeq" id="WP_289503929.1">
    <property type="nucleotide sequence ID" value="NZ_CP116805.1"/>
</dbReference>
<proteinExistence type="predicted"/>
<dbReference type="AlphaFoldDB" id="A0AAF0BM85"/>
<keyword evidence="1" id="KW-0732">Signal</keyword>
<feature type="signal peptide" evidence="1">
    <location>
        <begin position="1"/>
        <end position="21"/>
    </location>
</feature>
<protein>
    <submittedName>
        <fullName evidence="2">Uncharacterized protein</fullName>
    </submittedName>
</protein>
<dbReference type="EMBL" id="CP116805">
    <property type="protein sequence ID" value="WCL54210.1"/>
    <property type="molecule type" value="Genomic_DNA"/>
</dbReference>
<evidence type="ECO:0000313" key="3">
    <source>
        <dbReference type="Proteomes" id="UP001217500"/>
    </source>
</evidence>
<dbReference type="KEGG" id="gso:PH603_00365"/>
<dbReference type="Proteomes" id="UP001217500">
    <property type="component" value="Chromosome"/>
</dbReference>
<feature type="chain" id="PRO_5042076556" evidence="1">
    <location>
        <begin position="22"/>
        <end position="167"/>
    </location>
</feature>
<keyword evidence="3" id="KW-1185">Reference proteome</keyword>
<evidence type="ECO:0000313" key="2">
    <source>
        <dbReference type="EMBL" id="WCL54210.1"/>
    </source>
</evidence>